<dbReference type="InterPro" id="IPR019851">
    <property type="entry name" value="CRISPR-assoc_Cas1_ECOLI"/>
</dbReference>
<feature type="binding site" evidence="8">
    <location>
        <position position="160"/>
    </location>
    <ligand>
        <name>Mn(2+)</name>
        <dbReference type="ChEBI" id="CHEBI:29035"/>
    </ligand>
</feature>
<dbReference type="HAMAP" id="MF_01470">
    <property type="entry name" value="Cas1"/>
    <property type="match status" value="1"/>
</dbReference>
<comment type="function">
    <text evidence="8">CRISPR (clustered regularly interspaced short palindromic repeat), is an adaptive immune system that provides protection against mobile genetic elements (viruses, transposable elements and conjugative plasmids). CRISPR clusters contain spacers, sequences complementary to antecedent mobile elements, and target invading nucleic acids. CRISPR clusters are transcribed and processed into CRISPR RNA (crRNA). Acts as a dsDNA endonuclease. Involved in the integration of spacer DNA into the CRISPR cassette.</text>
</comment>
<dbReference type="InterPro" id="IPR042211">
    <property type="entry name" value="CRISPR-assoc_Cas1_N"/>
</dbReference>
<evidence type="ECO:0000256" key="1">
    <source>
        <dbReference type="ARBA" id="ARBA00022722"/>
    </source>
</evidence>
<dbReference type="InterPro" id="IPR050646">
    <property type="entry name" value="Cas1"/>
</dbReference>
<accession>A0A6H9XNY7</accession>
<dbReference type="GO" id="GO:0046872">
    <property type="term" value="F:metal ion binding"/>
    <property type="evidence" value="ECO:0007669"/>
    <property type="project" value="UniProtKB-UniRule"/>
</dbReference>
<dbReference type="AlphaFoldDB" id="A0A6H9XNY7"/>
<keyword evidence="5 8" id="KW-0460">Magnesium</keyword>
<dbReference type="PANTHER" id="PTHR34353:SF3">
    <property type="entry name" value="CRISPR-ASSOCIATED ENDONUCLEASE CAS1"/>
    <property type="match status" value="1"/>
</dbReference>
<reference evidence="9 10" key="1">
    <citation type="submission" date="2018-06" db="EMBL/GenBank/DDBJ databases">
        <authorList>
            <consortium name="Pathogen Informatics"/>
            <person name="Doyle S."/>
        </authorList>
    </citation>
    <scope>NUCLEOTIDE SEQUENCE [LARGE SCALE GENOMIC DNA]</scope>
    <source>
        <strain evidence="9 10">NCTC10254</strain>
    </source>
</reference>
<feature type="binding site" evidence="8">
    <location>
        <position position="222"/>
    </location>
    <ligand>
        <name>Mn(2+)</name>
        <dbReference type="ChEBI" id="CHEBI:29035"/>
    </ligand>
</feature>
<evidence type="ECO:0000256" key="2">
    <source>
        <dbReference type="ARBA" id="ARBA00022723"/>
    </source>
</evidence>
<dbReference type="GO" id="GO:0004520">
    <property type="term" value="F:DNA endonuclease activity"/>
    <property type="evidence" value="ECO:0007669"/>
    <property type="project" value="InterPro"/>
</dbReference>
<dbReference type="GeneID" id="84573039"/>
<dbReference type="InterPro" id="IPR042206">
    <property type="entry name" value="CRISPR-assoc_Cas1_C"/>
</dbReference>
<comment type="cofactor">
    <cofactor evidence="8">
        <name>Mg(2+)</name>
        <dbReference type="ChEBI" id="CHEBI:18420"/>
    </cofactor>
    <cofactor evidence="8">
        <name>Mn(2+)</name>
        <dbReference type="ChEBI" id="CHEBI:29035"/>
    </cofactor>
</comment>
<keyword evidence="4 8" id="KW-0378">Hydrolase</keyword>
<dbReference type="GO" id="GO:0051607">
    <property type="term" value="P:defense response to virus"/>
    <property type="evidence" value="ECO:0007669"/>
    <property type="project" value="UniProtKB-UniRule"/>
</dbReference>
<dbReference type="GO" id="GO:0043571">
    <property type="term" value="P:maintenance of CRISPR repeat elements"/>
    <property type="evidence" value="ECO:0007669"/>
    <property type="project" value="UniProtKB-UniRule"/>
</dbReference>
<sequence>MAYSEEALAFSTIPTKDQVRLEDRVSYLYLEYCQVRQDRTGVIARQRGDYPSDSPKRIRIQLPVAGLGVLMLGPGTSISQPAATSCARAGTAILYCGGGGVPAYSLATPLTSSARWAIAQARLVANEAHQRKAAVILYRKQLGIEVMPNNASIATMRGLEGRLMRQTYKQVAARYKVKDFKRNTESPDPINQSLNLANSILYGCAAAACSAIGVNPALGIIHRGDIRSLLFDLADMYKPDISIPLAFKHARSDNYATLVRSDLRKLIVKNKILEEMLQILMTILTPYLPARNDDRLIGGRNREVAGHTQYA</sequence>
<evidence type="ECO:0000313" key="10">
    <source>
        <dbReference type="Proteomes" id="UP000249886"/>
    </source>
</evidence>
<dbReference type="NCBIfam" id="TIGR00287">
    <property type="entry name" value="cas1"/>
    <property type="match status" value="1"/>
</dbReference>
<evidence type="ECO:0000313" key="9">
    <source>
        <dbReference type="EMBL" id="SPW24165.1"/>
    </source>
</evidence>
<comment type="caution">
    <text evidence="9">The sequence shown here is derived from an EMBL/GenBank/DDBJ whole genome shotgun (WGS) entry which is preliminary data.</text>
</comment>
<dbReference type="NCBIfam" id="TIGR03638">
    <property type="entry name" value="cas1_ECOLI"/>
    <property type="match status" value="1"/>
</dbReference>
<dbReference type="Pfam" id="PF01867">
    <property type="entry name" value="Cas_Cas1"/>
    <property type="match status" value="1"/>
</dbReference>
<protein>
    <recommendedName>
        <fullName evidence="8">CRISPR-associated endonuclease Cas1</fullName>
        <ecNumber evidence="8">3.1.-.-</ecNumber>
    </recommendedName>
</protein>
<dbReference type="EC" id="3.1.-.-" evidence="8"/>
<evidence type="ECO:0000256" key="8">
    <source>
        <dbReference type="HAMAP-Rule" id="MF_01470"/>
    </source>
</evidence>
<dbReference type="RefSeq" id="WP_005524098.1">
    <property type="nucleotide sequence ID" value="NZ_CAUOLB010000009.1"/>
</dbReference>
<evidence type="ECO:0000256" key="5">
    <source>
        <dbReference type="ARBA" id="ARBA00022842"/>
    </source>
</evidence>
<dbReference type="Gene3D" id="3.100.10.20">
    <property type="entry name" value="CRISPR-associated endonuclease Cas1, N-terminal domain"/>
    <property type="match status" value="1"/>
</dbReference>
<keyword evidence="1 8" id="KW-0540">Nuclease</keyword>
<dbReference type="Gene3D" id="1.20.120.920">
    <property type="entry name" value="CRISPR-associated endonuclease Cas1, C-terminal domain"/>
    <property type="match status" value="1"/>
</dbReference>
<proteinExistence type="inferred from homology"/>
<keyword evidence="3 8" id="KW-0255">Endonuclease</keyword>
<keyword evidence="8" id="KW-0464">Manganese</keyword>
<dbReference type="EMBL" id="UARK01000001">
    <property type="protein sequence ID" value="SPW24165.1"/>
    <property type="molecule type" value="Genomic_DNA"/>
</dbReference>
<dbReference type="InterPro" id="IPR002729">
    <property type="entry name" value="CRISPR-assoc_Cas1"/>
</dbReference>
<evidence type="ECO:0000256" key="3">
    <source>
        <dbReference type="ARBA" id="ARBA00022759"/>
    </source>
</evidence>
<comment type="similarity">
    <text evidence="8">Belongs to the CRISPR-associated endonuclease Cas1 family.</text>
</comment>
<dbReference type="GO" id="GO:0003677">
    <property type="term" value="F:DNA binding"/>
    <property type="evidence" value="ECO:0007669"/>
    <property type="project" value="UniProtKB-KW"/>
</dbReference>
<dbReference type="PANTHER" id="PTHR34353">
    <property type="entry name" value="CRISPR-ASSOCIATED ENDONUCLEASE CAS1 1"/>
    <property type="match status" value="1"/>
</dbReference>
<keyword evidence="7 8" id="KW-0238">DNA-binding</keyword>
<evidence type="ECO:0000256" key="4">
    <source>
        <dbReference type="ARBA" id="ARBA00022801"/>
    </source>
</evidence>
<organism evidence="9 10">
    <name type="scientific">Corynebacterium matruchotii</name>
    <dbReference type="NCBI Taxonomy" id="43768"/>
    <lineage>
        <taxon>Bacteria</taxon>
        <taxon>Bacillati</taxon>
        <taxon>Actinomycetota</taxon>
        <taxon>Actinomycetes</taxon>
        <taxon>Mycobacteriales</taxon>
        <taxon>Corynebacteriaceae</taxon>
        <taxon>Corynebacterium</taxon>
    </lineage>
</organism>
<keyword evidence="6 8" id="KW-0051">Antiviral defense</keyword>
<name>A0A6H9XNY7_9CORY</name>
<dbReference type="GO" id="GO:0016787">
    <property type="term" value="F:hydrolase activity"/>
    <property type="evidence" value="ECO:0007669"/>
    <property type="project" value="UniProtKB-KW"/>
</dbReference>
<feature type="binding site" evidence="8">
    <location>
        <position position="235"/>
    </location>
    <ligand>
        <name>Mn(2+)</name>
        <dbReference type="ChEBI" id="CHEBI:29035"/>
    </ligand>
</feature>
<dbReference type="Proteomes" id="UP000249886">
    <property type="component" value="Unassembled WGS sequence"/>
</dbReference>
<keyword evidence="2 8" id="KW-0479">Metal-binding</keyword>
<gene>
    <name evidence="9" type="primary">cas8</name>
    <name evidence="8" type="synonym">cas1</name>
    <name evidence="9" type="ORF">NCTC10254_00531</name>
</gene>
<comment type="subunit">
    <text evidence="8">Homodimer, forms a heterotetramer with a Cas2 homodimer.</text>
</comment>
<evidence type="ECO:0000256" key="7">
    <source>
        <dbReference type="ARBA" id="ARBA00023125"/>
    </source>
</evidence>
<evidence type="ECO:0000256" key="6">
    <source>
        <dbReference type="ARBA" id="ARBA00023118"/>
    </source>
</evidence>